<dbReference type="GO" id="GO:0004672">
    <property type="term" value="F:protein kinase activity"/>
    <property type="evidence" value="ECO:0007669"/>
    <property type="project" value="InterPro"/>
</dbReference>
<comment type="caution">
    <text evidence="2">The sequence shown here is derived from an EMBL/GenBank/DDBJ whole genome shotgun (WGS) entry which is preliminary data.</text>
</comment>
<keyword evidence="3" id="KW-1185">Reference proteome</keyword>
<dbReference type="Proteomes" id="UP000279236">
    <property type="component" value="Unassembled WGS sequence"/>
</dbReference>
<dbReference type="GO" id="GO:0005524">
    <property type="term" value="F:ATP binding"/>
    <property type="evidence" value="ECO:0007669"/>
    <property type="project" value="InterPro"/>
</dbReference>
<dbReference type="PROSITE" id="PS50011">
    <property type="entry name" value="PROTEIN_KINASE_DOM"/>
    <property type="match status" value="1"/>
</dbReference>
<protein>
    <recommendedName>
        <fullName evidence="1">Protein kinase domain-containing protein</fullName>
    </recommendedName>
</protein>
<reference evidence="2 3" key="1">
    <citation type="submission" date="2018-11" db="EMBL/GenBank/DDBJ databases">
        <title>Genome sequence of Apiotrichum porosum DSM 27194.</title>
        <authorList>
            <person name="Aliyu H."/>
            <person name="Gorte O."/>
            <person name="Ochsenreither K."/>
        </authorList>
    </citation>
    <scope>NUCLEOTIDE SEQUENCE [LARGE SCALE GENOMIC DNA]</scope>
    <source>
        <strain evidence="2 3">DSM 27194</strain>
    </source>
</reference>
<gene>
    <name evidence="2" type="ORF">EHS24_002335</name>
</gene>
<organism evidence="2 3">
    <name type="scientific">Apiotrichum porosum</name>
    <dbReference type="NCBI Taxonomy" id="105984"/>
    <lineage>
        <taxon>Eukaryota</taxon>
        <taxon>Fungi</taxon>
        <taxon>Dikarya</taxon>
        <taxon>Basidiomycota</taxon>
        <taxon>Agaricomycotina</taxon>
        <taxon>Tremellomycetes</taxon>
        <taxon>Trichosporonales</taxon>
        <taxon>Trichosporonaceae</taxon>
        <taxon>Apiotrichum</taxon>
    </lineage>
</organism>
<proteinExistence type="predicted"/>
<evidence type="ECO:0000259" key="1">
    <source>
        <dbReference type="PROSITE" id="PS50011"/>
    </source>
</evidence>
<dbReference type="InterPro" id="IPR000719">
    <property type="entry name" value="Prot_kinase_dom"/>
</dbReference>
<dbReference type="GeneID" id="39586878"/>
<evidence type="ECO:0000313" key="2">
    <source>
        <dbReference type="EMBL" id="RSH78607.1"/>
    </source>
</evidence>
<dbReference type="PANTHER" id="PTHR37171">
    <property type="entry name" value="SERINE/THREONINE-PROTEIN KINASE YRZF-RELATED"/>
    <property type="match status" value="1"/>
</dbReference>
<accession>A0A427XIP7</accession>
<sequence>MFPGLLDLRIDRAGQRAGPRAAIDASPLHEMTFSRLGPPPIITSTLPAIRPRSPGPLPILQLTLDSFVATGRTYDVYRATATLPDGTVQRIIAKLTDAVITSHAPEAVRREATVYTTRLAHLQGSTVPRFYGLWSATAIENEYWMLRPRHYQLTVMLLEDVGNDLATKLDAAWWMPAKPYASAIEKAYGSLHAAGVVHMDTELWNVCARGDDTTTVRLIDFETSKANGDAWFDREMEAEQKWVAETLQFMRTYG</sequence>
<dbReference type="InterPro" id="IPR052396">
    <property type="entry name" value="Meiotic_Drive_Suppr_Kinase"/>
</dbReference>
<dbReference type="SUPFAM" id="SSF56112">
    <property type="entry name" value="Protein kinase-like (PK-like)"/>
    <property type="match status" value="1"/>
</dbReference>
<dbReference type="RefSeq" id="XP_028473754.1">
    <property type="nucleotide sequence ID" value="XM_028618076.1"/>
</dbReference>
<evidence type="ECO:0000313" key="3">
    <source>
        <dbReference type="Proteomes" id="UP000279236"/>
    </source>
</evidence>
<dbReference type="AlphaFoldDB" id="A0A427XIP7"/>
<dbReference type="InterPro" id="IPR011009">
    <property type="entry name" value="Kinase-like_dom_sf"/>
</dbReference>
<name>A0A427XIP7_9TREE</name>
<dbReference type="PANTHER" id="PTHR37171:SF1">
    <property type="entry name" value="SERINE_THREONINE-PROTEIN KINASE YRZF-RELATED"/>
    <property type="match status" value="1"/>
</dbReference>
<feature type="domain" description="Protein kinase" evidence="1">
    <location>
        <begin position="62"/>
        <end position="254"/>
    </location>
</feature>
<dbReference type="OrthoDB" id="2596802at2759"/>
<dbReference type="EMBL" id="RSCE01000012">
    <property type="protein sequence ID" value="RSH78607.1"/>
    <property type="molecule type" value="Genomic_DNA"/>
</dbReference>